<dbReference type="RefSeq" id="WP_014217654.1">
    <property type="nucleotide sequence ID" value="NZ_LWBO01000077.1"/>
</dbReference>
<keyword evidence="2" id="KW-1185">Reference proteome</keyword>
<organism evidence="1 2">
    <name type="scientific">Niastella koreensis</name>
    <dbReference type="NCBI Taxonomy" id="354356"/>
    <lineage>
        <taxon>Bacteria</taxon>
        <taxon>Pseudomonadati</taxon>
        <taxon>Bacteroidota</taxon>
        <taxon>Chitinophagia</taxon>
        <taxon>Chitinophagales</taxon>
        <taxon>Chitinophagaceae</taxon>
        <taxon>Niastella</taxon>
    </lineage>
</organism>
<dbReference type="Proteomes" id="UP000192277">
    <property type="component" value="Unassembled WGS sequence"/>
</dbReference>
<comment type="caution">
    <text evidence="1">The sequence shown here is derived from an EMBL/GenBank/DDBJ whole genome shotgun (WGS) entry which is preliminary data.</text>
</comment>
<name>A0ABX3NNL9_9BACT</name>
<dbReference type="EMBL" id="LWBO01000077">
    <property type="protein sequence ID" value="OQP40442.1"/>
    <property type="molecule type" value="Genomic_DNA"/>
</dbReference>
<accession>A0ABX3NNL9</accession>
<proteinExistence type="predicted"/>
<evidence type="ECO:0000313" key="2">
    <source>
        <dbReference type="Proteomes" id="UP000192277"/>
    </source>
</evidence>
<sequence>MLNENNIVSLLAEHLKRNGYKINQALLTHQQGIDIIAESTKHMLYIEAKGETSSKEDSDRYGDPFNNSQIISHVSRAILASMKILHDKPAGSKTKAGIALPDTPPHRDLVEKVFNPIKTLGIKVFFVSDKNVVEQ</sequence>
<evidence type="ECO:0008006" key="3">
    <source>
        <dbReference type="Google" id="ProtNLM"/>
    </source>
</evidence>
<reference evidence="1 2" key="1">
    <citation type="submission" date="2016-04" db="EMBL/GenBank/DDBJ databases">
        <authorList>
            <person name="Chen L."/>
            <person name="Zhuang W."/>
            <person name="Wang G."/>
        </authorList>
    </citation>
    <scope>NUCLEOTIDE SEQUENCE [LARGE SCALE GENOMIC DNA]</scope>
    <source>
        <strain evidence="2">GR20</strain>
    </source>
</reference>
<protein>
    <recommendedName>
        <fullName evidence="3">Restriction endonuclease type IV Mrr domain-containing protein</fullName>
    </recommendedName>
</protein>
<evidence type="ECO:0000313" key="1">
    <source>
        <dbReference type="EMBL" id="OQP40442.1"/>
    </source>
</evidence>
<gene>
    <name evidence="1" type="ORF">A4D02_16145</name>
</gene>